<reference evidence="1 2" key="1">
    <citation type="journal article" date="2016" name="Syst. Appl. Microbiol.">
        <title>Pararhizobium polonicum sp. nov. isolated from tumors on stone fruit rootstocks.</title>
        <authorList>
            <person name="Pulawska J."/>
            <person name="Kuzmanovic N."/>
            <person name="Willems A."/>
            <person name="Pothier J.F."/>
        </authorList>
    </citation>
    <scope>NUCLEOTIDE SEQUENCE [LARGE SCALE GENOMIC DNA]</scope>
    <source>
        <strain evidence="1 2">F5.1</strain>
    </source>
</reference>
<gene>
    <name evidence="1" type="ORF">ADU59_07735</name>
</gene>
<evidence type="ECO:0000313" key="1">
    <source>
        <dbReference type="EMBL" id="OBZ96234.1"/>
    </source>
</evidence>
<accession>A0A1C7P8Z4</accession>
<proteinExistence type="predicted"/>
<evidence type="ECO:0000313" key="2">
    <source>
        <dbReference type="Proteomes" id="UP000093111"/>
    </source>
</evidence>
<dbReference type="Proteomes" id="UP000093111">
    <property type="component" value="Unassembled WGS sequence"/>
</dbReference>
<organism evidence="1 2">
    <name type="scientific">Pararhizobium polonicum</name>
    <dbReference type="NCBI Taxonomy" id="1612624"/>
    <lineage>
        <taxon>Bacteria</taxon>
        <taxon>Pseudomonadati</taxon>
        <taxon>Pseudomonadota</taxon>
        <taxon>Alphaproteobacteria</taxon>
        <taxon>Hyphomicrobiales</taxon>
        <taxon>Rhizobiaceae</taxon>
        <taxon>Rhizobium/Agrobacterium group</taxon>
        <taxon>Pararhizobium</taxon>
    </lineage>
</organism>
<sequence>MTNKEKIAALAETYTDTVIQFYRDKRNSGITPTNSEILAACSLPTNLGNVENEAALIIFTVTQLVDADMNTAPKAENTVKSSDEWQRRRARLAEIETKATEARRQARIKELRADNEAQARQKAADLKMAEHLEQSRQRQAVAAERAKLDVQLAAQQKLRMQSFPIPRG</sequence>
<dbReference type="RefSeq" id="WP_068953323.1">
    <property type="nucleotide sequence ID" value="NZ_LGLV01000005.1"/>
</dbReference>
<protein>
    <submittedName>
        <fullName evidence="1">Uncharacterized protein</fullName>
    </submittedName>
</protein>
<name>A0A1C7P8Z4_9HYPH</name>
<comment type="caution">
    <text evidence="1">The sequence shown here is derived from an EMBL/GenBank/DDBJ whole genome shotgun (WGS) entry which is preliminary data.</text>
</comment>
<dbReference type="AlphaFoldDB" id="A0A1C7P8Z4"/>
<keyword evidence="2" id="KW-1185">Reference proteome</keyword>
<dbReference type="EMBL" id="LGLV01000005">
    <property type="protein sequence ID" value="OBZ96234.1"/>
    <property type="molecule type" value="Genomic_DNA"/>
</dbReference>